<keyword evidence="2" id="KW-1185">Reference proteome</keyword>
<sequence>MSKKFRWVGSEQHYVDQLDVTNLEHITIGRFGGNSSAGQYKNEDGCLVWVDDANNCEFVVLMDAHNTAESAELVMETIEGLEAIIKSSFTLPSKECFNQLSKVILSTFQSTEFSVRCKTIQGETACLLVARNDKYLWWLSIGDCILHLHHPELAKLNEYGQNHRSFYEWIGFVNTFDLEVPCYSEGRKELRKGENHIFLTTDGLTECPNTSFENPSEIFMRFEDHSVSEGTLQILNEIKEKNVRDSTTIISWKVEVIEEATLPSDLK</sequence>
<organism evidence="1 2">
    <name type="scientific">Bacillus suaedaesalsae</name>
    <dbReference type="NCBI Taxonomy" id="2810349"/>
    <lineage>
        <taxon>Bacteria</taxon>
        <taxon>Bacillati</taxon>
        <taxon>Bacillota</taxon>
        <taxon>Bacilli</taxon>
        <taxon>Bacillales</taxon>
        <taxon>Bacillaceae</taxon>
        <taxon>Bacillus</taxon>
    </lineage>
</organism>
<dbReference type="Gene3D" id="3.60.40.10">
    <property type="entry name" value="PPM-type phosphatase domain"/>
    <property type="match status" value="1"/>
</dbReference>
<reference evidence="1 2" key="1">
    <citation type="submission" date="2021-02" db="EMBL/GenBank/DDBJ databases">
        <title>Bacillus sp. RD4P76, an endophyte from a halophyte.</title>
        <authorList>
            <person name="Sun J.-Q."/>
        </authorList>
    </citation>
    <scope>NUCLEOTIDE SEQUENCE [LARGE SCALE GENOMIC DNA]</scope>
    <source>
        <strain evidence="1 2">RD4P76</strain>
    </source>
</reference>
<accession>A0ABS2DHJ7</accession>
<dbReference type="EMBL" id="JAFELM010000028">
    <property type="protein sequence ID" value="MBM6617959.1"/>
    <property type="molecule type" value="Genomic_DNA"/>
</dbReference>
<dbReference type="RefSeq" id="WP_204203309.1">
    <property type="nucleotide sequence ID" value="NZ_JAFELM010000028.1"/>
</dbReference>
<evidence type="ECO:0000313" key="1">
    <source>
        <dbReference type="EMBL" id="MBM6617959.1"/>
    </source>
</evidence>
<gene>
    <name evidence="1" type="ORF">JR050_09785</name>
</gene>
<dbReference type="InterPro" id="IPR036457">
    <property type="entry name" value="PPM-type-like_dom_sf"/>
</dbReference>
<protein>
    <submittedName>
        <fullName evidence="1">Protein phosphatase 2C domain-containing protein</fullName>
    </submittedName>
</protein>
<name>A0ABS2DHJ7_9BACI</name>
<dbReference type="SUPFAM" id="SSF81606">
    <property type="entry name" value="PP2C-like"/>
    <property type="match status" value="1"/>
</dbReference>
<evidence type="ECO:0000313" key="2">
    <source>
        <dbReference type="Proteomes" id="UP001518925"/>
    </source>
</evidence>
<dbReference type="Proteomes" id="UP001518925">
    <property type="component" value="Unassembled WGS sequence"/>
</dbReference>
<comment type="caution">
    <text evidence="1">The sequence shown here is derived from an EMBL/GenBank/DDBJ whole genome shotgun (WGS) entry which is preliminary data.</text>
</comment>
<proteinExistence type="predicted"/>